<name>A0A914HFJ6_GLORO</name>
<dbReference type="Proteomes" id="UP000887572">
    <property type="component" value="Unplaced"/>
</dbReference>
<dbReference type="WBParaSite" id="Gr19_v10_g16693.t1">
    <property type="protein sequence ID" value="Gr19_v10_g16693.t1"/>
    <property type="gene ID" value="Gr19_v10_g16693"/>
</dbReference>
<evidence type="ECO:0000313" key="1">
    <source>
        <dbReference type="Proteomes" id="UP000887572"/>
    </source>
</evidence>
<protein>
    <submittedName>
        <fullName evidence="2">Uncharacterized protein</fullName>
    </submittedName>
</protein>
<reference evidence="2" key="1">
    <citation type="submission" date="2022-11" db="UniProtKB">
        <authorList>
            <consortium name="WormBaseParasite"/>
        </authorList>
    </citation>
    <scope>IDENTIFICATION</scope>
</reference>
<dbReference type="AlphaFoldDB" id="A0A914HFJ6"/>
<proteinExistence type="predicted"/>
<evidence type="ECO:0000313" key="2">
    <source>
        <dbReference type="WBParaSite" id="Gr19_v10_g16693.t1"/>
    </source>
</evidence>
<organism evidence="1 2">
    <name type="scientific">Globodera rostochiensis</name>
    <name type="common">Golden nematode worm</name>
    <name type="synonym">Heterodera rostochiensis</name>
    <dbReference type="NCBI Taxonomy" id="31243"/>
    <lineage>
        <taxon>Eukaryota</taxon>
        <taxon>Metazoa</taxon>
        <taxon>Ecdysozoa</taxon>
        <taxon>Nematoda</taxon>
        <taxon>Chromadorea</taxon>
        <taxon>Rhabditida</taxon>
        <taxon>Tylenchina</taxon>
        <taxon>Tylenchomorpha</taxon>
        <taxon>Tylenchoidea</taxon>
        <taxon>Heteroderidae</taxon>
        <taxon>Heteroderinae</taxon>
        <taxon>Globodera</taxon>
    </lineage>
</organism>
<accession>A0A914HFJ6</accession>
<keyword evidence="1" id="KW-1185">Reference proteome</keyword>
<sequence length="111" mass="12333">MHCLTSVVFEVSQSGIFAFGHSLPYLFVYRNLAYFYICSSSPGIACVLLLRGPIESPSKLADVSPSPLKAARNKMPHPKKNLFFVPSPDYRSESHSECRFSPVLKLRLGLA</sequence>